<dbReference type="Proteomes" id="UP000265431">
    <property type="component" value="Unassembled WGS sequence"/>
</dbReference>
<dbReference type="OrthoDB" id="9811255at2"/>
<dbReference type="InterPro" id="IPR035940">
    <property type="entry name" value="CAP_sf"/>
</dbReference>
<feature type="domain" description="SCP" evidence="2">
    <location>
        <begin position="74"/>
        <end position="190"/>
    </location>
</feature>
<feature type="signal peptide" evidence="1">
    <location>
        <begin position="1"/>
        <end position="33"/>
    </location>
</feature>
<gene>
    <name evidence="3" type="ORF">D1224_06305</name>
</gene>
<feature type="chain" id="PRO_5017398473" evidence="1">
    <location>
        <begin position="34"/>
        <end position="279"/>
    </location>
</feature>
<dbReference type="EMBL" id="QWGB01000005">
    <property type="protein sequence ID" value="RIJ23862.1"/>
    <property type="molecule type" value="Genomic_DNA"/>
</dbReference>
<dbReference type="PANTHER" id="PTHR31157">
    <property type="entry name" value="SCP DOMAIN-CONTAINING PROTEIN"/>
    <property type="match status" value="1"/>
</dbReference>
<dbReference type="AlphaFoldDB" id="A0A399R2A2"/>
<comment type="caution">
    <text evidence="3">The sequence shown here is derived from an EMBL/GenBank/DDBJ whole genome shotgun (WGS) entry which is preliminary data.</text>
</comment>
<reference evidence="3 4" key="1">
    <citation type="submission" date="2018-08" db="EMBL/GenBank/DDBJ databases">
        <title>Henriciella mobilis sp. nov., isolated from seawater.</title>
        <authorList>
            <person name="Cheng H."/>
            <person name="Wu Y.-H."/>
            <person name="Xu X.-W."/>
            <person name="Guo L.-L."/>
        </authorList>
    </citation>
    <scope>NUCLEOTIDE SEQUENCE [LARGE SCALE GENOMIC DNA]</scope>
    <source>
        <strain evidence="3 4">CCUG66934</strain>
    </source>
</reference>
<protein>
    <submittedName>
        <fullName evidence="3">CAP domain-containing protein</fullName>
    </submittedName>
</protein>
<evidence type="ECO:0000256" key="1">
    <source>
        <dbReference type="SAM" id="SignalP"/>
    </source>
</evidence>
<dbReference type="Gene3D" id="3.40.33.10">
    <property type="entry name" value="CAP"/>
    <property type="match status" value="1"/>
</dbReference>
<accession>A0A399R2A2</accession>
<keyword evidence="1" id="KW-0732">Signal</keyword>
<evidence type="ECO:0000259" key="2">
    <source>
        <dbReference type="Pfam" id="PF00188"/>
    </source>
</evidence>
<dbReference type="Pfam" id="PF00188">
    <property type="entry name" value="CAP"/>
    <property type="match status" value="1"/>
</dbReference>
<evidence type="ECO:0000313" key="3">
    <source>
        <dbReference type="EMBL" id="RIJ23862.1"/>
    </source>
</evidence>
<evidence type="ECO:0000313" key="4">
    <source>
        <dbReference type="Proteomes" id="UP000265431"/>
    </source>
</evidence>
<name>A0A399R2A2_9PROT</name>
<dbReference type="InterPro" id="IPR014044">
    <property type="entry name" value="CAP_dom"/>
</dbReference>
<organism evidence="3 4">
    <name type="scientific">Henriciella barbarensis</name>
    <dbReference type="NCBI Taxonomy" id="86342"/>
    <lineage>
        <taxon>Bacteria</taxon>
        <taxon>Pseudomonadati</taxon>
        <taxon>Pseudomonadota</taxon>
        <taxon>Alphaproteobacteria</taxon>
        <taxon>Hyphomonadales</taxon>
        <taxon>Hyphomonadaceae</taxon>
        <taxon>Henriciella</taxon>
    </lineage>
</organism>
<keyword evidence="4" id="KW-1185">Reference proteome</keyword>
<sequence length="279" mass="29549">MTVMLQKYDVPRALALLAVAASSGALMTLPADAQSACTLDNGYAGGLVSYVTEVESCLAVNRNFEAGAESDLFAATNSHRTTAGMSALNRRATLDRAARAHALDMAARGYAGHDDLEGRGHTYRMRALDRQVLAGATGANVAVLSANATPAEIFEAISADSANQRNLLHEGFTDTGLGIAEADGRLYVVQMLTTVDGELESPLPLQVVGATTITPRVKQNYFRTAGWKLSDAAGNRLAGGTMMRMHDAAIDSRDTGYLDVLVQLDADTYVLKGPIVTRQ</sequence>
<proteinExistence type="predicted"/>
<dbReference type="CDD" id="cd05379">
    <property type="entry name" value="CAP_bacterial"/>
    <property type="match status" value="1"/>
</dbReference>
<dbReference type="SUPFAM" id="SSF55797">
    <property type="entry name" value="PR-1-like"/>
    <property type="match status" value="1"/>
</dbReference>
<dbReference type="PANTHER" id="PTHR31157:SF1">
    <property type="entry name" value="SCP DOMAIN-CONTAINING PROTEIN"/>
    <property type="match status" value="1"/>
</dbReference>